<dbReference type="PANTHER" id="PTHR33050:SF7">
    <property type="entry name" value="RIBONUCLEASE H"/>
    <property type="match status" value="1"/>
</dbReference>
<dbReference type="AlphaFoldDB" id="A0A183GCE4"/>
<organism evidence="1 2">
    <name type="scientific">Heligmosomoides polygyrus</name>
    <name type="common">Parasitic roundworm</name>
    <dbReference type="NCBI Taxonomy" id="6339"/>
    <lineage>
        <taxon>Eukaryota</taxon>
        <taxon>Metazoa</taxon>
        <taxon>Ecdysozoa</taxon>
        <taxon>Nematoda</taxon>
        <taxon>Chromadorea</taxon>
        <taxon>Rhabditida</taxon>
        <taxon>Rhabditina</taxon>
        <taxon>Rhabditomorpha</taxon>
        <taxon>Strongyloidea</taxon>
        <taxon>Heligmosomidae</taxon>
        <taxon>Heligmosomoides</taxon>
    </lineage>
</organism>
<evidence type="ECO:0000313" key="1">
    <source>
        <dbReference type="Proteomes" id="UP000050761"/>
    </source>
</evidence>
<evidence type="ECO:0000313" key="2">
    <source>
        <dbReference type="WBParaSite" id="HPBE_0001983501-mRNA-1"/>
    </source>
</evidence>
<dbReference type="InterPro" id="IPR052055">
    <property type="entry name" value="Hepadnavirus_pol/RT"/>
</dbReference>
<sequence length="416" mass="47085">LRSLSLGVALYLDDGVIFEPSRESCFNTTLSSDSISNERVSALQMRNASGHLAKSRTDFNIDLQGSRISISRDRLERAQNILKLMLRGSRPSLHEGLRWSGTLASLHLVTLLQIFVKLERLQEKLQLRNRRRCLSAQSEENLTTKLIFWKPRLTKNLFISLLPSAVPCFNYLLYVDASSLSVGAILKDARELTIASSFRELPITLKDESSTAREQCAMKFGLEAFSTELSSPIILFTDSQAASSIFEKGSLSVKLHKSSGYPLHIQAKLRLNVKWIPRGLNQEADEASRLIDHDDWRINNRTFESLACRWEYPEADLFANDRNTKSNTVPERPGSMLSLYKKNGTQVDFVPLIAKVLRWCAFFKSVSIMGCPLWTSQSYFPILKDNDRNWAYFVKDGILPPTGFKIFDESGQTGAF</sequence>
<dbReference type="WBParaSite" id="HPBE_0001983501-mRNA-1">
    <property type="protein sequence ID" value="HPBE_0001983501-mRNA-1"/>
    <property type="gene ID" value="HPBE_0001983501"/>
</dbReference>
<proteinExistence type="predicted"/>
<accession>A0A183GCE4</accession>
<protein>
    <submittedName>
        <fullName evidence="2">RNase H domain-containing protein</fullName>
    </submittedName>
</protein>
<dbReference type="SUPFAM" id="SSF53098">
    <property type="entry name" value="Ribonuclease H-like"/>
    <property type="match status" value="1"/>
</dbReference>
<dbReference type="InterPro" id="IPR012337">
    <property type="entry name" value="RNaseH-like_sf"/>
</dbReference>
<dbReference type="PANTHER" id="PTHR33050">
    <property type="entry name" value="REVERSE TRANSCRIPTASE DOMAIN-CONTAINING PROTEIN"/>
    <property type="match status" value="1"/>
</dbReference>
<dbReference type="Proteomes" id="UP000050761">
    <property type="component" value="Unassembled WGS sequence"/>
</dbReference>
<name>A0A183GCE4_HELPZ</name>
<reference evidence="2" key="1">
    <citation type="submission" date="2019-09" db="UniProtKB">
        <authorList>
            <consortium name="WormBaseParasite"/>
        </authorList>
    </citation>
    <scope>IDENTIFICATION</scope>
</reference>
<keyword evidence="1" id="KW-1185">Reference proteome</keyword>